<feature type="transmembrane region" description="Helical" evidence="2">
    <location>
        <begin position="235"/>
        <end position="251"/>
    </location>
</feature>
<feature type="region of interest" description="Disordered" evidence="1">
    <location>
        <begin position="1"/>
        <end position="20"/>
    </location>
</feature>
<dbReference type="InterPro" id="IPR010539">
    <property type="entry name" value="BaxI_1-like"/>
</dbReference>
<feature type="transmembrane region" description="Helical" evidence="2">
    <location>
        <begin position="79"/>
        <end position="98"/>
    </location>
</feature>
<evidence type="ECO:0000256" key="1">
    <source>
        <dbReference type="SAM" id="MobiDB-lite"/>
    </source>
</evidence>
<proteinExistence type="predicted"/>
<reference evidence="3 4" key="4">
    <citation type="journal article" date="2020" name="Sci. Rep.">
        <title>beta-carboline chemical signals induce reveromycin production through a LuxR family regulator in Streptomyces sp. SN-593.</title>
        <authorList>
            <person name="Panthee S."/>
            <person name="Kito N."/>
            <person name="Hayashi T."/>
            <person name="Shimizu T."/>
            <person name="Ishikawa J."/>
            <person name="Hamamoto H."/>
            <person name="Osada H."/>
            <person name="Takahashi S."/>
        </authorList>
    </citation>
    <scope>NUCLEOTIDE SEQUENCE [LARGE SCALE GENOMIC DNA]</scope>
    <source>
        <strain evidence="3 4">SN-593</strain>
    </source>
</reference>
<protein>
    <submittedName>
        <fullName evidence="3">Putative integral membrane protein</fullName>
    </submittedName>
</protein>
<organism evidence="3 4">
    <name type="scientific">Actinacidiphila reveromycinica</name>
    <dbReference type="NCBI Taxonomy" id="659352"/>
    <lineage>
        <taxon>Bacteria</taxon>
        <taxon>Bacillati</taxon>
        <taxon>Actinomycetota</taxon>
        <taxon>Actinomycetes</taxon>
        <taxon>Kitasatosporales</taxon>
        <taxon>Streptomycetaceae</taxon>
        <taxon>Actinacidiphila</taxon>
    </lineage>
</organism>
<dbReference type="PANTHER" id="PTHR41282:SF1">
    <property type="entry name" value="CONSERVED TRANSMEMBRANE PROTEIN-RELATED"/>
    <property type="match status" value="1"/>
</dbReference>
<keyword evidence="4" id="KW-1185">Reference proteome</keyword>
<dbReference type="PIRSF" id="PIRSF009160">
    <property type="entry name" value="UCP009160"/>
    <property type="match status" value="1"/>
</dbReference>
<dbReference type="KEGG" id="arev:RVR_3640"/>
<dbReference type="PANTHER" id="PTHR41282">
    <property type="entry name" value="CONSERVED TRANSMEMBRANE PROTEIN-RELATED"/>
    <property type="match status" value="1"/>
</dbReference>
<feature type="transmembrane region" description="Helical" evidence="2">
    <location>
        <begin position="105"/>
        <end position="122"/>
    </location>
</feature>
<dbReference type="Proteomes" id="UP000595703">
    <property type="component" value="Chromosome"/>
</dbReference>
<evidence type="ECO:0000313" key="3">
    <source>
        <dbReference type="EMBL" id="BBA97747.1"/>
    </source>
</evidence>
<reference evidence="3 4" key="3">
    <citation type="journal article" date="2011" name="Nat. Chem. Biol.">
        <title>Reveromycin A biosynthesis uses RevG and RevJ for stereospecific spiroacetal formation.</title>
        <authorList>
            <person name="Takahashi S."/>
            <person name="Toyoda A."/>
            <person name="Sekiyama Y."/>
            <person name="Takagi H."/>
            <person name="Nogawa T."/>
            <person name="Uramoto M."/>
            <person name="Suzuki R."/>
            <person name="Koshino H."/>
            <person name="Kumano T."/>
            <person name="Panthee S."/>
            <person name="Dairi T."/>
            <person name="Ishikawa J."/>
            <person name="Ikeda H."/>
            <person name="Sakaki Y."/>
            <person name="Osada H."/>
        </authorList>
    </citation>
    <scope>NUCLEOTIDE SEQUENCE [LARGE SCALE GENOMIC DNA]</scope>
    <source>
        <strain evidence="3 4">SN-593</strain>
    </source>
</reference>
<reference evidence="3 4" key="2">
    <citation type="journal article" date="2011" name="J. Antibiot.">
        <title>Furaquinocins I and J: novel polyketide isoprenoid hybrid compounds from Streptomyces reveromyceticus SN-593.</title>
        <authorList>
            <person name="Panthee S."/>
            <person name="Takahashi S."/>
            <person name="Takagi H."/>
            <person name="Nogawa T."/>
            <person name="Oowada E."/>
            <person name="Uramoto M."/>
            <person name="Osada H."/>
        </authorList>
    </citation>
    <scope>NUCLEOTIDE SEQUENCE [LARGE SCALE GENOMIC DNA]</scope>
    <source>
        <strain evidence="3 4">SN-593</strain>
    </source>
</reference>
<feature type="transmembrane region" description="Helical" evidence="2">
    <location>
        <begin position="53"/>
        <end position="73"/>
    </location>
</feature>
<feature type="transmembrane region" description="Helical" evidence="2">
    <location>
        <begin position="165"/>
        <end position="186"/>
    </location>
</feature>
<keyword evidence="2" id="KW-1133">Transmembrane helix</keyword>
<dbReference type="AlphaFoldDB" id="A0A7U3US27"/>
<name>A0A7U3US27_9ACTN</name>
<evidence type="ECO:0000313" key="4">
    <source>
        <dbReference type="Proteomes" id="UP000595703"/>
    </source>
</evidence>
<accession>A0A7U3US27</accession>
<sequence>MKSSNPVLTGRGFTEGGAAAARPRDLTADQLEAAYARPSAGSARTGRMTIGDVVSRTSATLGVVVAGVLLGWFALPERYGLAVGAAVVAFVLAMVQAFRRTPSPALVLGYALFEGVFLGVLSRTYNEEWQGAPVQAVLGTAAVFCGMLLAYRTRLIRVTTRYRRIGLAVCVAFLIAIVVNLVFSAFGGGDTLGIRTGGLGIAFCVLGILLGAFFLSLDFQQVEEGVRDGVPQQHAWLAAFGLTLSLVWIYLELLRLVALLRD</sequence>
<keyword evidence="2" id="KW-0472">Membrane</keyword>
<dbReference type="RefSeq" id="WP_202233997.1">
    <property type="nucleotide sequence ID" value="NZ_AP018365.1"/>
</dbReference>
<gene>
    <name evidence="3" type="ORF">RVR_3640</name>
</gene>
<feature type="transmembrane region" description="Helical" evidence="2">
    <location>
        <begin position="134"/>
        <end position="153"/>
    </location>
</feature>
<reference evidence="3 4" key="1">
    <citation type="journal article" date="2010" name="J. Bacteriol.">
        <title>Biochemical characterization of a novel indole prenyltransferase from Streptomyces sp. SN-593.</title>
        <authorList>
            <person name="Takahashi S."/>
            <person name="Takagi H."/>
            <person name="Toyoda A."/>
            <person name="Uramoto M."/>
            <person name="Nogawa T."/>
            <person name="Ueki M."/>
            <person name="Sakaki Y."/>
            <person name="Osada H."/>
        </authorList>
    </citation>
    <scope>NUCLEOTIDE SEQUENCE [LARGE SCALE GENOMIC DNA]</scope>
    <source>
        <strain evidence="3 4">SN-593</strain>
    </source>
</reference>
<dbReference type="Pfam" id="PF12811">
    <property type="entry name" value="BaxI_1"/>
    <property type="match status" value="1"/>
</dbReference>
<evidence type="ECO:0000256" key="2">
    <source>
        <dbReference type="SAM" id="Phobius"/>
    </source>
</evidence>
<keyword evidence="2" id="KW-0812">Transmembrane</keyword>
<dbReference type="EMBL" id="AP018365">
    <property type="protein sequence ID" value="BBA97747.1"/>
    <property type="molecule type" value="Genomic_DNA"/>
</dbReference>
<feature type="transmembrane region" description="Helical" evidence="2">
    <location>
        <begin position="192"/>
        <end position="215"/>
    </location>
</feature>